<reference evidence="1" key="1">
    <citation type="submission" date="2005-03" db="EMBL/GenBank/DDBJ databases">
        <title>Phylogenetic relationships among crocuses.</title>
        <authorList>
            <person name="Gomez-Gomez L."/>
        </authorList>
    </citation>
    <scope>NUCLEOTIDE SEQUENCE</scope>
</reference>
<feature type="non-terminal residue" evidence="1">
    <location>
        <position position="1"/>
    </location>
</feature>
<feature type="non-terminal residue" evidence="1">
    <location>
        <position position="81"/>
    </location>
</feature>
<gene>
    <name evidence="1" type="primary">bch</name>
</gene>
<sequence>MTEMQNVRFFSSGRRWDEFWPVAHRASARVALAHARVPPPAEGGPVRAQRRLCHNQRGPTIALLAFGFFHRGLLPGLCFGA</sequence>
<proteinExistence type="predicted"/>
<accession>A4GZU5</accession>
<organism evidence="1">
    <name type="scientific">Crocus sativus</name>
    <name type="common">Saffron</name>
    <dbReference type="NCBI Taxonomy" id="82528"/>
    <lineage>
        <taxon>Eukaryota</taxon>
        <taxon>Viridiplantae</taxon>
        <taxon>Streptophyta</taxon>
        <taxon>Embryophyta</taxon>
        <taxon>Tracheophyta</taxon>
        <taxon>Spermatophyta</taxon>
        <taxon>Magnoliopsida</taxon>
        <taxon>Liliopsida</taxon>
        <taxon>Asparagales</taxon>
        <taxon>Iridaceae</taxon>
        <taxon>Crocoideae</taxon>
        <taxon>Croceae</taxon>
        <taxon>Crocus</taxon>
    </lineage>
</organism>
<evidence type="ECO:0000313" key="1">
    <source>
        <dbReference type="EMBL" id="CAI79462.1"/>
    </source>
</evidence>
<dbReference type="AlphaFoldDB" id="A4GZU5"/>
<name>A4GZU5_CROSA</name>
<protein>
    <submittedName>
        <fullName evidence="1">Beta-carotene hydroxylase enzyme</fullName>
    </submittedName>
</protein>
<dbReference type="EMBL" id="AJ937820">
    <property type="protein sequence ID" value="CAI79462.1"/>
    <property type="molecule type" value="Genomic_DNA"/>
</dbReference>